<protein>
    <submittedName>
        <fullName evidence="1">Uncharacterized protein</fullName>
    </submittedName>
</protein>
<organism evidence="1 2">
    <name type="scientific">Anisodus tanguticus</name>
    <dbReference type="NCBI Taxonomy" id="243964"/>
    <lineage>
        <taxon>Eukaryota</taxon>
        <taxon>Viridiplantae</taxon>
        <taxon>Streptophyta</taxon>
        <taxon>Embryophyta</taxon>
        <taxon>Tracheophyta</taxon>
        <taxon>Spermatophyta</taxon>
        <taxon>Magnoliopsida</taxon>
        <taxon>eudicotyledons</taxon>
        <taxon>Gunneridae</taxon>
        <taxon>Pentapetalae</taxon>
        <taxon>asterids</taxon>
        <taxon>lamiids</taxon>
        <taxon>Solanales</taxon>
        <taxon>Solanaceae</taxon>
        <taxon>Solanoideae</taxon>
        <taxon>Hyoscyameae</taxon>
        <taxon>Anisodus</taxon>
    </lineage>
</organism>
<proteinExistence type="predicted"/>
<name>A0AAE1UZR8_9SOLA</name>
<comment type="caution">
    <text evidence="1">The sequence shown here is derived from an EMBL/GenBank/DDBJ whole genome shotgun (WGS) entry which is preliminary data.</text>
</comment>
<dbReference type="EMBL" id="JAVYJV010000019">
    <property type="protein sequence ID" value="KAK4345251.1"/>
    <property type="molecule type" value="Genomic_DNA"/>
</dbReference>
<evidence type="ECO:0000313" key="1">
    <source>
        <dbReference type="EMBL" id="KAK4345251.1"/>
    </source>
</evidence>
<accession>A0AAE1UZR8</accession>
<keyword evidence="2" id="KW-1185">Reference proteome</keyword>
<reference evidence="1" key="1">
    <citation type="submission" date="2023-12" db="EMBL/GenBank/DDBJ databases">
        <title>Genome assembly of Anisodus tanguticus.</title>
        <authorList>
            <person name="Wang Y.-J."/>
        </authorList>
    </citation>
    <scope>NUCLEOTIDE SEQUENCE</scope>
    <source>
        <strain evidence="1">KB-2021</strain>
        <tissue evidence="1">Leaf</tissue>
    </source>
</reference>
<evidence type="ECO:0000313" key="2">
    <source>
        <dbReference type="Proteomes" id="UP001291623"/>
    </source>
</evidence>
<dbReference type="Proteomes" id="UP001291623">
    <property type="component" value="Unassembled WGS sequence"/>
</dbReference>
<sequence length="118" mass="13633">MSHSSSVSSGSRMRCHCGITAWIFTAYSPVNAGRRFYKGCRPEKKNDCIHREKKALETRMNDLERYLAYDIEKKCEREDEISVFKVEEVVSDNEEIVVDNEEAAGDKPLRTFNIYVTC</sequence>
<dbReference type="AlphaFoldDB" id="A0AAE1UZR8"/>
<gene>
    <name evidence="1" type="ORF">RND71_035427</name>
</gene>